<dbReference type="SUPFAM" id="SSF52047">
    <property type="entry name" value="RNI-like"/>
    <property type="match status" value="1"/>
</dbReference>
<dbReference type="InterPro" id="IPR032675">
    <property type="entry name" value="LRR_dom_sf"/>
</dbReference>
<dbReference type="Proteomes" id="UP000780801">
    <property type="component" value="Unassembled WGS sequence"/>
</dbReference>
<evidence type="ECO:0008006" key="4">
    <source>
        <dbReference type="Google" id="ProtNLM"/>
    </source>
</evidence>
<reference evidence="2" key="1">
    <citation type="journal article" date="2020" name="Fungal Divers.">
        <title>Resolving the Mortierellaceae phylogeny through synthesis of multi-gene phylogenetics and phylogenomics.</title>
        <authorList>
            <person name="Vandepol N."/>
            <person name="Liber J."/>
            <person name="Desiro A."/>
            <person name="Na H."/>
            <person name="Kennedy M."/>
            <person name="Barry K."/>
            <person name="Grigoriev I.V."/>
            <person name="Miller A.N."/>
            <person name="O'Donnell K."/>
            <person name="Stajich J.E."/>
            <person name="Bonito G."/>
        </authorList>
    </citation>
    <scope>NUCLEOTIDE SEQUENCE</scope>
    <source>
        <strain evidence="2">KOD1015</strain>
    </source>
</reference>
<proteinExistence type="predicted"/>
<feature type="compositionally biased region" description="Acidic residues" evidence="1">
    <location>
        <begin position="462"/>
        <end position="491"/>
    </location>
</feature>
<dbReference type="AlphaFoldDB" id="A0A9P6G1R2"/>
<organism evidence="2 3">
    <name type="scientific">Lunasporangiospora selenospora</name>
    <dbReference type="NCBI Taxonomy" id="979761"/>
    <lineage>
        <taxon>Eukaryota</taxon>
        <taxon>Fungi</taxon>
        <taxon>Fungi incertae sedis</taxon>
        <taxon>Mucoromycota</taxon>
        <taxon>Mortierellomycotina</taxon>
        <taxon>Mortierellomycetes</taxon>
        <taxon>Mortierellales</taxon>
        <taxon>Mortierellaceae</taxon>
        <taxon>Lunasporangiospora</taxon>
    </lineage>
</organism>
<dbReference type="Gene3D" id="3.80.10.10">
    <property type="entry name" value="Ribonuclease Inhibitor"/>
    <property type="match status" value="1"/>
</dbReference>
<dbReference type="EMBL" id="JAABOA010000142">
    <property type="protein sequence ID" value="KAF9585658.1"/>
    <property type="molecule type" value="Genomic_DNA"/>
</dbReference>
<dbReference type="OrthoDB" id="2383667at2759"/>
<dbReference type="InterPro" id="IPR016024">
    <property type="entry name" value="ARM-type_fold"/>
</dbReference>
<dbReference type="PANTHER" id="PTHR38926">
    <property type="entry name" value="F-BOX DOMAIN CONTAINING PROTEIN, EXPRESSED"/>
    <property type="match status" value="1"/>
</dbReference>
<accession>A0A9P6G1R2</accession>
<evidence type="ECO:0000313" key="2">
    <source>
        <dbReference type="EMBL" id="KAF9585658.1"/>
    </source>
</evidence>
<keyword evidence="3" id="KW-1185">Reference proteome</keyword>
<gene>
    <name evidence="2" type="ORF">BGW38_001343</name>
</gene>
<feature type="region of interest" description="Disordered" evidence="1">
    <location>
        <begin position="454"/>
        <end position="499"/>
    </location>
</feature>
<name>A0A9P6G1R2_9FUNG</name>
<dbReference type="SUPFAM" id="SSF48371">
    <property type="entry name" value="ARM repeat"/>
    <property type="match status" value="1"/>
</dbReference>
<evidence type="ECO:0000256" key="1">
    <source>
        <dbReference type="SAM" id="MobiDB-lite"/>
    </source>
</evidence>
<dbReference type="PANTHER" id="PTHR38926:SF72">
    <property type="entry name" value="IM:7136021-RELATED"/>
    <property type="match status" value="1"/>
</dbReference>
<sequence length="558" mass="63941">MDLPIIRHYLGPFLSRADLINCVRVCQQWHASFLPFLWRRCDITADWTPEGPAASPSLDVLIRNARFIRELQLQTTNGISDFLERCVSLRVLIVHGKQPASAGDALWTELSALVRRNPSLEWIVFGLYLENSPSAKFLEALVQSCPRLRCYESSQCRYDDPAQMDALMKIITSVEQIVSKFEHFVNVPFNTPDVLPNIRQLILKDARGFCTMTQLDLVCRCPNLEDLKWCVGRDAIFPIQEFCERIAKACPKLRSFHTDSFGLQGPNDLMKILDALPPLETLLLYGMVINRNIYTALRRHFATLQTLDIIDCFYVKSWMAQDILESCPNLVKLAISKLLLRDIVQGKDWVTHKLEDFSVHIIADSDSVADQWITFGQISKLTQLRRLRISTSSWSNRVGNFRFRLESGVDQLKTLIKLRELGLGGHAQEMSPEDDLSRRLRSFKIDLKVDEEGEEPTCYSYMEDDDDDDDDEEDEEEDYYDYDDDDLEEEGGYVGDIQDGEDVVLTESQPFQDFDQGDQVVVDASLSETIIQGQYNASIGVTEDSLDHSQERRKVEHQ</sequence>
<protein>
    <recommendedName>
        <fullName evidence="4">F-box domain-containing protein</fullName>
    </recommendedName>
</protein>
<comment type="caution">
    <text evidence="2">The sequence shown here is derived from an EMBL/GenBank/DDBJ whole genome shotgun (WGS) entry which is preliminary data.</text>
</comment>
<evidence type="ECO:0000313" key="3">
    <source>
        <dbReference type="Proteomes" id="UP000780801"/>
    </source>
</evidence>